<gene>
    <name evidence="3" type="ORF">FISHEDRAFT_46158</name>
</gene>
<dbReference type="PANTHER" id="PTHR31836:SF28">
    <property type="entry name" value="SRCR DOMAIN-CONTAINING PROTEIN-RELATED"/>
    <property type="match status" value="1"/>
</dbReference>
<accession>A0A0D7AAP2</accession>
<dbReference type="EMBL" id="KN882016">
    <property type="protein sequence ID" value="KIY47006.1"/>
    <property type="molecule type" value="Genomic_DNA"/>
</dbReference>
<evidence type="ECO:0000313" key="3">
    <source>
        <dbReference type="EMBL" id="KIY47006.1"/>
    </source>
</evidence>
<dbReference type="Gene3D" id="2.40.40.10">
    <property type="entry name" value="RlpA-like domain"/>
    <property type="match status" value="1"/>
</dbReference>
<proteinExistence type="predicted"/>
<dbReference type="CDD" id="cd22191">
    <property type="entry name" value="DPBB_RlpA_EXP_N-like"/>
    <property type="match status" value="1"/>
</dbReference>
<organism evidence="3 4">
    <name type="scientific">Fistulina hepatica ATCC 64428</name>
    <dbReference type="NCBI Taxonomy" id="1128425"/>
    <lineage>
        <taxon>Eukaryota</taxon>
        <taxon>Fungi</taxon>
        <taxon>Dikarya</taxon>
        <taxon>Basidiomycota</taxon>
        <taxon>Agaricomycotina</taxon>
        <taxon>Agaricomycetes</taxon>
        <taxon>Agaricomycetidae</taxon>
        <taxon>Agaricales</taxon>
        <taxon>Fistulinaceae</taxon>
        <taxon>Fistulina</taxon>
    </lineage>
</organism>
<dbReference type="SUPFAM" id="SSF50685">
    <property type="entry name" value="Barwin-like endoglucanases"/>
    <property type="match status" value="1"/>
</dbReference>
<dbReference type="PANTHER" id="PTHR31836">
    <property type="match status" value="1"/>
</dbReference>
<name>A0A0D7AAP2_9AGAR</name>
<evidence type="ECO:0000313" key="4">
    <source>
        <dbReference type="Proteomes" id="UP000054144"/>
    </source>
</evidence>
<sequence length="174" mass="18750">MKPFTFLSLVVAVVASGNGMTPVMRHSQRHHDLAARVAEPEPVITPLAPNVTRMHRKRSISFISPSDGVLTRLLFTVGLGACGLTSESTQMVAAVSESYFDAFDGFTGSNPNDNPICGQMATAVYGTATVTVTIVDRCAGCETDYDLDFSESAFELLTDLSVGRIDIDWWIEGV</sequence>
<reference evidence="3 4" key="1">
    <citation type="journal article" date="2015" name="Fungal Genet. Biol.">
        <title>Evolution of novel wood decay mechanisms in Agaricales revealed by the genome sequences of Fistulina hepatica and Cylindrobasidium torrendii.</title>
        <authorList>
            <person name="Floudas D."/>
            <person name="Held B.W."/>
            <person name="Riley R."/>
            <person name="Nagy L.G."/>
            <person name="Koehler G."/>
            <person name="Ransdell A.S."/>
            <person name="Younus H."/>
            <person name="Chow J."/>
            <person name="Chiniquy J."/>
            <person name="Lipzen A."/>
            <person name="Tritt A."/>
            <person name="Sun H."/>
            <person name="Haridas S."/>
            <person name="LaButti K."/>
            <person name="Ohm R.A."/>
            <person name="Kues U."/>
            <person name="Blanchette R.A."/>
            <person name="Grigoriev I.V."/>
            <person name="Minto R.E."/>
            <person name="Hibbett D.S."/>
        </authorList>
    </citation>
    <scope>NUCLEOTIDE SEQUENCE [LARGE SCALE GENOMIC DNA]</scope>
    <source>
        <strain evidence="3 4">ATCC 64428</strain>
    </source>
</reference>
<evidence type="ECO:0000256" key="2">
    <source>
        <dbReference type="SAM" id="SignalP"/>
    </source>
</evidence>
<dbReference type="OrthoDB" id="623670at2759"/>
<dbReference type="InterPro" id="IPR036908">
    <property type="entry name" value="RlpA-like_sf"/>
</dbReference>
<keyword evidence="1 2" id="KW-0732">Signal</keyword>
<feature type="signal peptide" evidence="2">
    <location>
        <begin position="1"/>
        <end position="19"/>
    </location>
</feature>
<protein>
    <submittedName>
        <fullName evidence="3">Expansin family protein</fullName>
    </submittedName>
</protein>
<keyword evidence="4" id="KW-1185">Reference proteome</keyword>
<feature type="chain" id="PRO_5002316067" evidence="2">
    <location>
        <begin position="20"/>
        <end position="174"/>
    </location>
</feature>
<dbReference type="InterPro" id="IPR051477">
    <property type="entry name" value="Expansin_CellWall"/>
</dbReference>
<dbReference type="AlphaFoldDB" id="A0A0D7AAP2"/>
<dbReference type="Proteomes" id="UP000054144">
    <property type="component" value="Unassembled WGS sequence"/>
</dbReference>
<evidence type="ECO:0000256" key="1">
    <source>
        <dbReference type="ARBA" id="ARBA00022729"/>
    </source>
</evidence>